<gene>
    <name evidence="2" type="ORF">EVAR_50882_1</name>
</gene>
<evidence type="ECO:0000313" key="2">
    <source>
        <dbReference type="EMBL" id="GBP70775.1"/>
    </source>
</evidence>
<evidence type="ECO:0000256" key="1">
    <source>
        <dbReference type="SAM" id="MobiDB-lite"/>
    </source>
</evidence>
<feature type="region of interest" description="Disordered" evidence="1">
    <location>
        <begin position="111"/>
        <end position="136"/>
    </location>
</feature>
<dbReference type="AlphaFoldDB" id="A0A4C1Y8P0"/>
<keyword evidence="3" id="KW-1185">Reference proteome</keyword>
<sequence length="136" mass="15295">MERLFRLGDHDGDTRLSAHARPGRVAVRAAAQEGSPIRARDAKPPLSIFIRPASPAATTALAKGAHERPTRLLCAIGEFHLFNQRGRRPARRRSDLIIAKKLSEDLVNPETFYGGTRIEPRGPRTARRPRRRPRHK</sequence>
<proteinExistence type="predicted"/>
<comment type="caution">
    <text evidence="2">The sequence shown here is derived from an EMBL/GenBank/DDBJ whole genome shotgun (WGS) entry which is preliminary data.</text>
</comment>
<organism evidence="2 3">
    <name type="scientific">Eumeta variegata</name>
    <name type="common">Bagworm moth</name>
    <name type="synonym">Eumeta japonica</name>
    <dbReference type="NCBI Taxonomy" id="151549"/>
    <lineage>
        <taxon>Eukaryota</taxon>
        <taxon>Metazoa</taxon>
        <taxon>Ecdysozoa</taxon>
        <taxon>Arthropoda</taxon>
        <taxon>Hexapoda</taxon>
        <taxon>Insecta</taxon>
        <taxon>Pterygota</taxon>
        <taxon>Neoptera</taxon>
        <taxon>Endopterygota</taxon>
        <taxon>Lepidoptera</taxon>
        <taxon>Glossata</taxon>
        <taxon>Ditrysia</taxon>
        <taxon>Tineoidea</taxon>
        <taxon>Psychidae</taxon>
        <taxon>Oiketicinae</taxon>
        <taxon>Eumeta</taxon>
    </lineage>
</organism>
<accession>A0A4C1Y8P0</accession>
<name>A0A4C1Y8P0_EUMVA</name>
<feature type="compositionally biased region" description="Basic residues" evidence="1">
    <location>
        <begin position="124"/>
        <end position="136"/>
    </location>
</feature>
<dbReference type="EMBL" id="BGZK01001085">
    <property type="protein sequence ID" value="GBP70775.1"/>
    <property type="molecule type" value="Genomic_DNA"/>
</dbReference>
<reference evidence="2 3" key="1">
    <citation type="journal article" date="2019" name="Commun. Biol.">
        <title>The bagworm genome reveals a unique fibroin gene that provides high tensile strength.</title>
        <authorList>
            <person name="Kono N."/>
            <person name="Nakamura H."/>
            <person name="Ohtoshi R."/>
            <person name="Tomita M."/>
            <person name="Numata K."/>
            <person name="Arakawa K."/>
        </authorList>
    </citation>
    <scope>NUCLEOTIDE SEQUENCE [LARGE SCALE GENOMIC DNA]</scope>
</reference>
<protein>
    <submittedName>
        <fullName evidence="2">Uncharacterized protein</fullName>
    </submittedName>
</protein>
<evidence type="ECO:0000313" key="3">
    <source>
        <dbReference type="Proteomes" id="UP000299102"/>
    </source>
</evidence>
<dbReference type="Proteomes" id="UP000299102">
    <property type="component" value="Unassembled WGS sequence"/>
</dbReference>